<accession>A0A1F6YMD3</accession>
<dbReference type="Proteomes" id="UP000178138">
    <property type="component" value="Unassembled WGS sequence"/>
</dbReference>
<sequence>MVNQIQEVLKRKEPYDKLRGLFRDLCLLENPKARELVDRVDKEINFEIMGIEIWNKLNPLLQQASEAMARCGIKPEDFYG</sequence>
<evidence type="ECO:0000313" key="1">
    <source>
        <dbReference type="EMBL" id="OGJ07559.1"/>
    </source>
</evidence>
<dbReference type="AlphaFoldDB" id="A0A1F6YMD3"/>
<name>A0A1F6YMD3_9BACT</name>
<gene>
    <name evidence="1" type="ORF">A2225_02610</name>
</gene>
<evidence type="ECO:0000313" key="2">
    <source>
        <dbReference type="Proteomes" id="UP000178138"/>
    </source>
</evidence>
<comment type="caution">
    <text evidence="1">The sequence shown here is derived from an EMBL/GenBank/DDBJ whole genome shotgun (WGS) entry which is preliminary data.</text>
</comment>
<dbReference type="EMBL" id="MFVZ01000012">
    <property type="protein sequence ID" value="OGJ07559.1"/>
    <property type="molecule type" value="Genomic_DNA"/>
</dbReference>
<organism evidence="1 2">
    <name type="scientific">Candidatus Nomurabacteria bacterium RIFOXYA2_FULL_42_12</name>
    <dbReference type="NCBI Taxonomy" id="1801801"/>
    <lineage>
        <taxon>Bacteria</taxon>
        <taxon>Candidatus Nomuraibacteriota</taxon>
    </lineage>
</organism>
<reference evidence="1 2" key="1">
    <citation type="journal article" date="2016" name="Nat. Commun.">
        <title>Thousands of microbial genomes shed light on interconnected biogeochemical processes in an aquifer system.</title>
        <authorList>
            <person name="Anantharaman K."/>
            <person name="Brown C.T."/>
            <person name="Hug L.A."/>
            <person name="Sharon I."/>
            <person name="Castelle C.J."/>
            <person name="Probst A.J."/>
            <person name="Thomas B.C."/>
            <person name="Singh A."/>
            <person name="Wilkins M.J."/>
            <person name="Karaoz U."/>
            <person name="Brodie E.L."/>
            <person name="Williams K.H."/>
            <person name="Hubbard S.S."/>
            <person name="Banfield J.F."/>
        </authorList>
    </citation>
    <scope>NUCLEOTIDE SEQUENCE [LARGE SCALE GENOMIC DNA]</scope>
</reference>
<protein>
    <submittedName>
        <fullName evidence="1">Uncharacterized protein</fullName>
    </submittedName>
</protein>
<proteinExistence type="predicted"/>